<dbReference type="PANTHER" id="PTHR11645">
    <property type="entry name" value="PYRROLINE-5-CARBOXYLATE REDUCTASE"/>
    <property type="match status" value="1"/>
</dbReference>
<dbReference type="PANTHER" id="PTHR11645:SF13">
    <property type="entry name" value="PYRROLINE-5-CARBOXYLATE REDUCTASE CATALYTIC N-TERMINAL DOMAIN-CONTAINING PROTEIN"/>
    <property type="match status" value="1"/>
</dbReference>
<evidence type="ECO:0000313" key="3">
    <source>
        <dbReference type="EMBL" id="SHO67467.1"/>
    </source>
</evidence>
<evidence type="ECO:0000313" key="4">
    <source>
        <dbReference type="Proteomes" id="UP000186406"/>
    </source>
</evidence>
<dbReference type="STRING" id="1123029.SAMN02745172_04148"/>
<reference evidence="3 4" key="1">
    <citation type="submission" date="2016-12" db="EMBL/GenBank/DDBJ databases">
        <authorList>
            <person name="Song W.-J."/>
            <person name="Kurnit D.M."/>
        </authorList>
    </citation>
    <scope>NUCLEOTIDE SEQUENCE [LARGE SCALE GENOMIC DNA]</scope>
    <source>
        <strain evidence="3 4">DSM 19599</strain>
    </source>
</reference>
<name>A0A1M7ZRG6_9HYPH</name>
<keyword evidence="4" id="KW-1185">Reference proteome</keyword>
<dbReference type="AlphaFoldDB" id="A0A1M7ZRG6"/>
<organism evidence="3 4">
    <name type="scientific">Pseudoxanthobacter soli DSM 19599</name>
    <dbReference type="NCBI Taxonomy" id="1123029"/>
    <lineage>
        <taxon>Bacteria</taxon>
        <taxon>Pseudomonadati</taxon>
        <taxon>Pseudomonadota</taxon>
        <taxon>Alphaproteobacteria</taxon>
        <taxon>Hyphomicrobiales</taxon>
        <taxon>Segnochrobactraceae</taxon>
        <taxon>Pseudoxanthobacter</taxon>
    </lineage>
</organism>
<gene>
    <name evidence="3" type="ORF">SAMN02745172_04148</name>
</gene>
<proteinExistence type="inferred from homology"/>
<feature type="domain" description="Pyrroline-5-carboxylate reductase catalytic N-terminal" evidence="2">
    <location>
        <begin position="3"/>
        <end position="95"/>
    </location>
</feature>
<dbReference type="InterPro" id="IPR028939">
    <property type="entry name" value="P5C_Rdtase_cat_N"/>
</dbReference>
<dbReference type="GO" id="GO:0055129">
    <property type="term" value="P:L-proline biosynthetic process"/>
    <property type="evidence" value="ECO:0007669"/>
    <property type="project" value="TreeGrafter"/>
</dbReference>
<dbReference type="RefSeq" id="WP_073632300.1">
    <property type="nucleotide sequence ID" value="NZ_FRXO01000014.1"/>
</dbReference>
<sequence length="261" mass="27753">MLRLGFVGTGALAEAVVQGLQATRGADIAVAVTPRSKARADALAAAYPNVSVAETAAVVAGSDVVFLAVRPPQLDEALAGISFRPDQVVVSFLAGVPLERVRAKVAPAARVVRVNPLPPISLRKGPVMMVPPDPLVEELFAPLGDLIVSDREADLVAIANGSAVMSSHYQLQNTVVAWLEQRGMSPDRATLYVRSLFAGLAEIGLKSYRDGEPLDPAHHETKGGLNERARAHLNEVGWFDEIGRALDIVERHVLTKAKPAE</sequence>
<dbReference type="Proteomes" id="UP000186406">
    <property type="component" value="Unassembled WGS sequence"/>
</dbReference>
<dbReference type="InterPro" id="IPR036291">
    <property type="entry name" value="NAD(P)-bd_dom_sf"/>
</dbReference>
<protein>
    <submittedName>
        <fullName evidence="3">Pyrroline-5-carboxylate reductase</fullName>
    </submittedName>
</protein>
<comment type="similarity">
    <text evidence="1">Belongs to the pyrroline-5-carboxylate reductase family.</text>
</comment>
<dbReference type="SUPFAM" id="SSF51735">
    <property type="entry name" value="NAD(P)-binding Rossmann-fold domains"/>
    <property type="match status" value="1"/>
</dbReference>
<dbReference type="OrthoDB" id="9805754at2"/>
<dbReference type="EMBL" id="FRXO01000014">
    <property type="protein sequence ID" value="SHO67467.1"/>
    <property type="molecule type" value="Genomic_DNA"/>
</dbReference>
<dbReference type="Gene3D" id="3.40.50.720">
    <property type="entry name" value="NAD(P)-binding Rossmann-like Domain"/>
    <property type="match status" value="1"/>
</dbReference>
<accession>A0A1M7ZRG6</accession>
<evidence type="ECO:0000256" key="1">
    <source>
        <dbReference type="ARBA" id="ARBA00005525"/>
    </source>
</evidence>
<evidence type="ECO:0000259" key="2">
    <source>
        <dbReference type="Pfam" id="PF03807"/>
    </source>
</evidence>
<dbReference type="GO" id="GO:0004735">
    <property type="term" value="F:pyrroline-5-carboxylate reductase activity"/>
    <property type="evidence" value="ECO:0007669"/>
    <property type="project" value="TreeGrafter"/>
</dbReference>
<dbReference type="Pfam" id="PF03807">
    <property type="entry name" value="F420_oxidored"/>
    <property type="match status" value="1"/>
</dbReference>